<evidence type="ECO:0000256" key="8">
    <source>
        <dbReference type="RuleBase" id="RU000416"/>
    </source>
</evidence>
<sequence length="349" mass="40027">MKIQTFELCAGYDSQLMALERLKKKYSDFDYECIGWSEIEPSAIALHNACFPSLSGKNFGDMTTIDWSKVKDFDLLTYSTPCQSVSQAGKQKGIEEGSNTRSSILWFTRNAIITKRPKYLLMENVEALVQTKFIGFFNKWRKELESYGYVNYAKVINAADCGVPQNRKRVFMLSIRNDGDKIDYHFPRKTKLKKHLVDVLEENVDEKYFMSDALLCKEKFVSNEWKEPMSAAIRTRSEGKWIKGEIHSPKVELGKNIANTITSASKDSLVVLGETRLRIRRLTPRELFRLMNVDEEYIDKMLESGVSKSSLQKAAGNSIVVACMERIFKELWFSESNVKVADDGQLCLF</sequence>
<evidence type="ECO:0000256" key="3">
    <source>
        <dbReference type="ARBA" id="ARBA00022679"/>
    </source>
</evidence>
<evidence type="ECO:0000256" key="7">
    <source>
        <dbReference type="PROSITE-ProRule" id="PRU01016"/>
    </source>
</evidence>
<evidence type="ECO:0000256" key="6">
    <source>
        <dbReference type="ARBA" id="ARBA00047422"/>
    </source>
</evidence>
<dbReference type="PROSITE" id="PS51679">
    <property type="entry name" value="SAM_MT_C5"/>
    <property type="match status" value="1"/>
</dbReference>
<keyword evidence="4 7" id="KW-0949">S-adenosyl-L-methionine</keyword>
<evidence type="ECO:0000313" key="10">
    <source>
        <dbReference type="Proteomes" id="UP000284548"/>
    </source>
</evidence>
<dbReference type="SUPFAM" id="SSF53335">
    <property type="entry name" value="S-adenosyl-L-methionine-dependent methyltransferases"/>
    <property type="match status" value="1"/>
</dbReference>
<reference evidence="9 10" key="1">
    <citation type="submission" date="2018-08" db="EMBL/GenBank/DDBJ databases">
        <title>A genome reference for cultivated species of the human gut microbiota.</title>
        <authorList>
            <person name="Zou Y."/>
            <person name="Xue W."/>
            <person name="Luo G."/>
        </authorList>
    </citation>
    <scope>NUCLEOTIDE SEQUENCE [LARGE SCALE GENOMIC DNA]</scope>
    <source>
        <strain evidence="9 10">AM16-54</strain>
    </source>
</reference>
<gene>
    <name evidence="9" type="primary">dcm</name>
    <name evidence="9" type="ORF">DW192_01030</name>
</gene>
<dbReference type="EMBL" id="QRKB01000001">
    <property type="protein sequence ID" value="RHH85344.1"/>
    <property type="molecule type" value="Genomic_DNA"/>
</dbReference>
<dbReference type="InterPro" id="IPR029063">
    <property type="entry name" value="SAM-dependent_MTases_sf"/>
</dbReference>
<dbReference type="AlphaFoldDB" id="A0A3R6HU33"/>
<evidence type="ECO:0000256" key="1">
    <source>
        <dbReference type="ARBA" id="ARBA00011975"/>
    </source>
</evidence>
<dbReference type="GO" id="GO:0009307">
    <property type="term" value="P:DNA restriction-modification system"/>
    <property type="evidence" value="ECO:0007669"/>
    <property type="project" value="UniProtKB-KW"/>
</dbReference>
<name>A0A3R6HU33_9BACT</name>
<evidence type="ECO:0000256" key="2">
    <source>
        <dbReference type="ARBA" id="ARBA00022603"/>
    </source>
</evidence>
<feature type="active site" evidence="7">
    <location>
        <position position="82"/>
    </location>
</feature>
<dbReference type="Proteomes" id="UP000284548">
    <property type="component" value="Unassembled WGS sequence"/>
</dbReference>
<comment type="caution">
    <text evidence="9">The sequence shown here is derived from an EMBL/GenBank/DDBJ whole genome shotgun (WGS) entry which is preliminary data.</text>
</comment>
<dbReference type="GO" id="GO:0032259">
    <property type="term" value="P:methylation"/>
    <property type="evidence" value="ECO:0007669"/>
    <property type="project" value="UniProtKB-KW"/>
</dbReference>
<dbReference type="GO" id="GO:0003886">
    <property type="term" value="F:DNA (cytosine-5-)-methyltransferase activity"/>
    <property type="evidence" value="ECO:0007669"/>
    <property type="project" value="UniProtKB-EC"/>
</dbReference>
<evidence type="ECO:0000256" key="4">
    <source>
        <dbReference type="ARBA" id="ARBA00022691"/>
    </source>
</evidence>
<protein>
    <recommendedName>
        <fullName evidence="1">DNA (cytosine-5-)-methyltransferase</fullName>
        <ecNumber evidence="1">2.1.1.37</ecNumber>
    </recommendedName>
</protein>
<proteinExistence type="inferred from homology"/>
<keyword evidence="3 7" id="KW-0808">Transferase</keyword>
<dbReference type="RefSeq" id="WP_118253239.1">
    <property type="nucleotide sequence ID" value="NZ_JAQEAK010000021.1"/>
</dbReference>
<dbReference type="Gene3D" id="3.40.50.150">
    <property type="entry name" value="Vaccinia Virus protein VP39"/>
    <property type="match status" value="1"/>
</dbReference>
<dbReference type="InterPro" id="IPR050750">
    <property type="entry name" value="C5-MTase"/>
</dbReference>
<keyword evidence="5" id="KW-0680">Restriction system</keyword>
<keyword evidence="2 7" id="KW-0489">Methyltransferase</keyword>
<evidence type="ECO:0000313" key="9">
    <source>
        <dbReference type="EMBL" id="RHH85344.1"/>
    </source>
</evidence>
<accession>A0A3R6HU33</accession>
<dbReference type="EC" id="2.1.1.37" evidence="1"/>
<dbReference type="InterPro" id="IPR001525">
    <property type="entry name" value="C5_MeTfrase"/>
</dbReference>
<organism evidence="9 10">
    <name type="scientific">Segatella copri</name>
    <dbReference type="NCBI Taxonomy" id="165179"/>
    <lineage>
        <taxon>Bacteria</taxon>
        <taxon>Pseudomonadati</taxon>
        <taxon>Bacteroidota</taxon>
        <taxon>Bacteroidia</taxon>
        <taxon>Bacteroidales</taxon>
        <taxon>Prevotellaceae</taxon>
        <taxon>Segatella</taxon>
    </lineage>
</organism>
<comment type="similarity">
    <text evidence="7 8">Belongs to the class I-like SAM-binding methyltransferase superfamily. C5-methyltransferase family.</text>
</comment>
<evidence type="ECO:0000256" key="5">
    <source>
        <dbReference type="ARBA" id="ARBA00022747"/>
    </source>
</evidence>
<dbReference type="PANTHER" id="PTHR46098">
    <property type="entry name" value="TRNA (CYTOSINE(38)-C(5))-METHYLTRANSFERASE"/>
    <property type="match status" value="1"/>
</dbReference>
<dbReference type="PANTHER" id="PTHR46098:SF1">
    <property type="entry name" value="TRNA (CYTOSINE(38)-C(5))-METHYLTRANSFERASE"/>
    <property type="match status" value="1"/>
</dbReference>
<dbReference type="Pfam" id="PF00145">
    <property type="entry name" value="DNA_methylase"/>
    <property type="match status" value="1"/>
</dbReference>
<comment type="catalytic activity">
    <reaction evidence="6">
        <text>a 2'-deoxycytidine in DNA + S-adenosyl-L-methionine = a 5-methyl-2'-deoxycytidine in DNA + S-adenosyl-L-homocysteine + H(+)</text>
        <dbReference type="Rhea" id="RHEA:13681"/>
        <dbReference type="Rhea" id="RHEA-COMP:11369"/>
        <dbReference type="Rhea" id="RHEA-COMP:11370"/>
        <dbReference type="ChEBI" id="CHEBI:15378"/>
        <dbReference type="ChEBI" id="CHEBI:57856"/>
        <dbReference type="ChEBI" id="CHEBI:59789"/>
        <dbReference type="ChEBI" id="CHEBI:85452"/>
        <dbReference type="ChEBI" id="CHEBI:85454"/>
        <dbReference type="EC" id="2.1.1.37"/>
    </reaction>
</comment>
<dbReference type="PRINTS" id="PR00105">
    <property type="entry name" value="C5METTRFRASE"/>
</dbReference>
<dbReference type="NCBIfam" id="TIGR00675">
    <property type="entry name" value="dcm"/>
    <property type="match status" value="1"/>
</dbReference>